<reference evidence="6" key="1">
    <citation type="journal article" date="2019" name="Int. J. Syst. Evol. Microbiol.">
        <title>The Global Catalogue of Microorganisms (GCM) 10K type strain sequencing project: providing services to taxonomists for standard genome sequencing and annotation.</title>
        <authorList>
            <consortium name="The Broad Institute Genomics Platform"/>
            <consortium name="The Broad Institute Genome Sequencing Center for Infectious Disease"/>
            <person name="Wu L."/>
            <person name="Ma J."/>
        </authorList>
    </citation>
    <scope>NUCLEOTIDE SEQUENCE [LARGE SCALE GENOMIC DNA]</scope>
    <source>
        <strain evidence="6">JCM 18715</strain>
    </source>
</reference>
<dbReference type="RefSeq" id="WP_345531944.1">
    <property type="nucleotide sequence ID" value="NZ_BAABLD010000005.1"/>
</dbReference>
<evidence type="ECO:0000256" key="3">
    <source>
        <dbReference type="SAM" id="SignalP"/>
    </source>
</evidence>
<organism evidence="5 6">
    <name type="scientific">Viridibacterium curvum</name>
    <dbReference type="NCBI Taxonomy" id="1101404"/>
    <lineage>
        <taxon>Bacteria</taxon>
        <taxon>Pseudomonadati</taxon>
        <taxon>Pseudomonadota</taxon>
        <taxon>Betaproteobacteria</taxon>
        <taxon>Rhodocyclales</taxon>
        <taxon>Rhodocyclaceae</taxon>
        <taxon>Viridibacterium</taxon>
    </lineage>
</organism>
<dbReference type="Gene3D" id="2.130.10.10">
    <property type="entry name" value="YVTN repeat-like/Quinoprotein amine dehydrogenase"/>
    <property type="match status" value="3"/>
</dbReference>
<dbReference type="PROSITE" id="PS51257">
    <property type="entry name" value="PROKAR_LIPOPROTEIN"/>
    <property type="match status" value="1"/>
</dbReference>
<protein>
    <recommendedName>
        <fullName evidence="4">Photosynthesis system II assembly factor Ycf48/Hcf136-like domain-containing protein</fullName>
    </recommendedName>
</protein>
<dbReference type="InterPro" id="IPR028203">
    <property type="entry name" value="PSII_CF48-like_dom"/>
</dbReference>
<name>A0ABP9QHE4_9RHOO</name>
<evidence type="ECO:0000259" key="4">
    <source>
        <dbReference type="Pfam" id="PF14870"/>
    </source>
</evidence>
<dbReference type="CDD" id="cd15482">
    <property type="entry name" value="Sialidase_non-viral"/>
    <property type="match status" value="1"/>
</dbReference>
<accession>A0ABP9QHE4</accession>
<proteinExistence type="predicted"/>
<feature type="chain" id="PRO_5045867052" description="Photosynthesis system II assembly factor Ycf48/Hcf136-like domain-containing protein" evidence="3">
    <location>
        <begin position="23"/>
        <end position="705"/>
    </location>
</feature>
<feature type="domain" description="Photosynthesis system II assembly factor Ycf48/Hcf136-like" evidence="4">
    <location>
        <begin position="522"/>
        <end position="693"/>
    </location>
</feature>
<gene>
    <name evidence="5" type="ORF">GCM10025770_11700</name>
</gene>
<keyword evidence="2" id="KW-0604">Photosystem II</keyword>
<dbReference type="EMBL" id="BAABLD010000005">
    <property type="protein sequence ID" value="GAA5161837.1"/>
    <property type="molecule type" value="Genomic_DNA"/>
</dbReference>
<dbReference type="PANTHER" id="PTHR47199">
    <property type="entry name" value="PHOTOSYSTEM II STABILITY/ASSEMBLY FACTOR HCF136, CHLOROPLASTIC"/>
    <property type="match status" value="1"/>
</dbReference>
<feature type="signal peptide" evidence="3">
    <location>
        <begin position="1"/>
        <end position="22"/>
    </location>
</feature>
<keyword evidence="3" id="KW-0732">Signal</keyword>
<dbReference type="Pfam" id="PF14870">
    <property type="entry name" value="PSII_BNR"/>
    <property type="match status" value="1"/>
</dbReference>
<evidence type="ECO:0000256" key="1">
    <source>
        <dbReference type="ARBA" id="ARBA00022531"/>
    </source>
</evidence>
<dbReference type="InterPro" id="IPR015943">
    <property type="entry name" value="WD40/YVTN_repeat-like_dom_sf"/>
</dbReference>
<evidence type="ECO:0000313" key="5">
    <source>
        <dbReference type="EMBL" id="GAA5161837.1"/>
    </source>
</evidence>
<keyword evidence="6" id="KW-1185">Reference proteome</keyword>
<dbReference type="PANTHER" id="PTHR47199:SF2">
    <property type="entry name" value="PHOTOSYSTEM II STABILITY_ASSEMBLY FACTOR HCF136, CHLOROPLASTIC"/>
    <property type="match status" value="1"/>
</dbReference>
<evidence type="ECO:0000313" key="6">
    <source>
        <dbReference type="Proteomes" id="UP001500547"/>
    </source>
</evidence>
<dbReference type="SUPFAM" id="SSF110296">
    <property type="entry name" value="Oligoxyloglucan reducing end-specific cellobiohydrolase"/>
    <property type="match status" value="2"/>
</dbReference>
<sequence>MLSRFLSAASACFIFFCSCAQAQLIANPTWQDFRQNEKAEVLLSADGILQWRAAGSEEWRQERVSNQPLEDVAFDPSLQRWLAVADGVLLLKPAGGGRWRAITPDVQTYRAAYDPVGRRWISWVCAQEPSQCSVRTLEDRAAMSEADWDERSWKDYPQPQMQNWSNLFVAQTPGKAPQAVAYANGQTLYFTRDNPLDWQVVELPRLRGRVPRPETMAALTYWRKLGDRWLAFGQGQDALELDTVTGRLIWMRLPGNTASQGPVLWNAAFRDPSSAILLVGNNAGQIARSTDEGGRFTLHTLPVKGMLSGFVKEAEVLYAVLSSGEVFRSTDAGRSWQPELSSGQDNVRGIAATQRGLLLYGEGGMLAERAPQWQVRANLKRYVNDLKPLDNGGALLVGANGLIARAASAQDLATQNWRYARHSLQYNQYLQSLARVSADTWLAAGSAATIVRSSDAGESWQVVYKGDDGELGNFQRIVVHPQSGVAIAVANPGWILRSADGGKSWAPVDRESRKLDDLVALPEGGFLAAGADGLVLRAPASGERWEVVHQDAQVQWNNISFAAGKVWLLGAGATLMQLDARGENPRPVALPARYFLRDIVADSAQPDLLLVAGADGALLKSTDGGKAWRALVLPRKANLRRILRTPDGTTWLTGRDGLLLSSRDTEHWTEHDTGTPRHFRSMQYLPGDKTLWLFGERLVSYPATR</sequence>
<comment type="caution">
    <text evidence="5">The sequence shown here is derived from an EMBL/GenBank/DDBJ whole genome shotgun (WGS) entry which is preliminary data.</text>
</comment>
<dbReference type="Proteomes" id="UP001500547">
    <property type="component" value="Unassembled WGS sequence"/>
</dbReference>
<evidence type="ECO:0000256" key="2">
    <source>
        <dbReference type="ARBA" id="ARBA00023276"/>
    </source>
</evidence>
<keyword evidence="1" id="KW-0602">Photosynthesis</keyword>